<dbReference type="KEGG" id="acy:Anacy_3795"/>
<dbReference type="SUPFAM" id="SSF53756">
    <property type="entry name" value="UDP-Glycosyltransferase/glycogen phosphorylase"/>
    <property type="match status" value="1"/>
</dbReference>
<dbReference type="Proteomes" id="UP000010474">
    <property type="component" value="Chromosome"/>
</dbReference>
<dbReference type="PANTHER" id="PTHR46401:SF2">
    <property type="entry name" value="GLYCOSYLTRANSFERASE WBBK-RELATED"/>
    <property type="match status" value="1"/>
</dbReference>
<evidence type="ECO:0000313" key="4">
    <source>
        <dbReference type="EMBL" id="AFZ59176.1"/>
    </source>
</evidence>
<accession>K9ZIY9</accession>
<dbReference type="Pfam" id="PF13579">
    <property type="entry name" value="Glyco_trans_4_4"/>
    <property type="match status" value="1"/>
</dbReference>
<proteinExistence type="predicted"/>
<gene>
    <name evidence="4" type="ordered locus">Anacy_3795</name>
</gene>
<dbReference type="PANTHER" id="PTHR46401">
    <property type="entry name" value="GLYCOSYLTRANSFERASE WBBK-RELATED"/>
    <property type="match status" value="1"/>
</dbReference>
<keyword evidence="1 4" id="KW-0808">Transferase</keyword>
<dbReference type="PATRIC" id="fig|272123.3.peg.4123"/>
<dbReference type="CDD" id="cd03794">
    <property type="entry name" value="GT4_WbuB-like"/>
    <property type="match status" value="1"/>
</dbReference>
<reference evidence="5" key="1">
    <citation type="journal article" date="2013" name="Proc. Natl. Acad. Sci. U.S.A.">
        <title>Improving the coverage of the cyanobacterial phylum using diversity-driven genome sequencing.</title>
        <authorList>
            <person name="Shih P.M."/>
            <person name="Wu D."/>
            <person name="Latifi A."/>
            <person name="Axen S.D."/>
            <person name="Fewer D.P."/>
            <person name="Talla E."/>
            <person name="Calteau A."/>
            <person name="Cai F."/>
            <person name="Tandeau de Marsac N."/>
            <person name="Rippka R."/>
            <person name="Herdman M."/>
            <person name="Sivonen K."/>
            <person name="Coursin T."/>
            <person name="Laurent T."/>
            <person name="Goodwin L."/>
            <person name="Nolan M."/>
            <person name="Davenport K.W."/>
            <person name="Han C.S."/>
            <person name="Rubin E.M."/>
            <person name="Eisen J.A."/>
            <person name="Woyke T."/>
            <person name="Gugger M."/>
            <person name="Kerfeld C.A."/>
        </authorList>
    </citation>
    <scope>NUCLEOTIDE SEQUENCE [LARGE SCALE GENOMIC DNA]</scope>
    <source>
        <strain evidence="5">ATCC 27899 / PCC 7122</strain>
    </source>
</reference>
<evidence type="ECO:0000256" key="1">
    <source>
        <dbReference type="ARBA" id="ARBA00022679"/>
    </source>
</evidence>
<organism evidence="4 5">
    <name type="scientific">Anabaena cylindrica (strain ATCC 27899 / PCC 7122)</name>
    <dbReference type="NCBI Taxonomy" id="272123"/>
    <lineage>
        <taxon>Bacteria</taxon>
        <taxon>Bacillati</taxon>
        <taxon>Cyanobacteriota</taxon>
        <taxon>Cyanophyceae</taxon>
        <taxon>Nostocales</taxon>
        <taxon>Nostocaceae</taxon>
        <taxon>Anabaena</taxon>
    </lineage>
</organism>
<evidence type="ECO:0000259" key="3">
    <source>
        <dbReference type="Pfam" id="PF13579"/>
    </source>
</evidence>
<dbReference type="EMBL" id="CP003659">
    <property type="protein sequence ID" value="AFZ59176.1"/>
    <property type="molecule type" value="Genomic_DNA"/>
</dbReference>
<dbReference type="GO" id="GO:0009103">
    <property type="term" value="P:lipopolysaccharide biosynthetic process"/>
    <property type="evidence" value="ECO:0007669"/>
    <property type="project" value="TreeGrafter"/>
</dbReference>
<sequence>MAFWPKKSTTSNPTAFQNQDFKKNTDVLNISNQSSTESKPFYKNTNFTTPALSSIDLADTFQANHNLYENLLKVSILTEFFPPDYAATGQLIEELVKHLEKQGVNIEVFTGQPAYAFSTANAPAVEQLGGIRIQRSRSTQAWSGRIRGKAVNGVLFTLRAFLHIIRNFRRHNVFLVTSAPPFLPIAAYLAHLCFRVSYVCLIYDLYPDIAIALGVVSKNHWLAGLWRELNKMIWRRSQGLVVLSPDMKKRIIAICPDIADKVSVIHSWGDPNLIVPITKENNWFAKKHNLVNKFTVLYSGNMGRCHDIETILETAKQLQGEPIQFVCIGSGAKRERFIEAVNKLGLTNFLFLPYQDKQVLPYSLTACDLSLVSVEAGMESLVAPSKLYPALATGRPVAVICSKYSYLRQLIADGKCGVSVENGDSTALAEFIRLLNSDRKLAELMGKASRQYLQSNFTPQIIAEQYLRVLQKSNL</sequence>
<dbReference type="STRING" id="272123.Anacy_3795"/>
<name>K9ZIY9_ANACC</name>
<feature type="domain" description="Glycosyltransferase subfamily 4-like N-terminal" evidence="3">
    <location>
        <begin position="91"/>
        <end position="255"/>
    </location>
</feature>
<dbReference type="eggNOG" id="COG0438">
    <property type="taxonomic scope" value="Bacteria"/>
</dbReference>
<dbReference type="InterPro" id="IPR028098">
    <property type="entry name" value="Glyco_trans_4-like_N"/>
</dbReference>
<dbReference type="HOGENOM" id="CLU_009583_11_0_3"/>
<evidence type="ECO:0000259" key="2">
    <source>
        <dbReference type="Pfam" id="PF00534"/>
    </source>
</evidence>
<dbReference type="InterPro" id="IPR001296">
    <property type="entry name" value="Glyco_trans_1"/>
</dbReference>
<dbReference type="Gene3D" id="3.40.50.2000">
    <property type="entry name" value="Glycogen Phosphorylase B"/>
    <property type="match status" value="2"/>
</dbReference>
<keyword evidence="5" id="KW-1185">Reference proteome</keyword>
<feature type="domain" description="Glycosyl transferase family 1" evidence="2">
    <location>
        <begin position="284"/>
        <end position="451"/>
    </location>
</feature>
<dbReference type="Pfam" id="PF00534">
    <property type="entry name" value="Glycos_transf_1"/>
    <property type="match status" value="1"/>
</dbReference>
<dbReference type="GO" id="GO:0016757">
    <property type="term" value="F:glycosyltransferase activity"/>
    <property type="evidence" value="ECO:0007669"/>
    <property type="project" value="InterPro"/>
</dbReference>
<evidence type="ECO:0000313" key="5">
    <source>
        <dbReference type="Proteomes" id="UP000010474"/>
    </source>
</evidence>
<protein>
    <submittedName>
        <fullName evidence="4">Glycosyl transferase group 1</fullName>
    </submittedName>
</protein>
<dbReference type="RefSeq" id="WP_015215797.1">
    <property type="nucleotide sequence ID" value="NC_019771.1"/>
</dbReference>
<dbReference type="AlphaFoldDB" id="K9ZIY9"/>